<proteinExistence type="predicted"/>
<accession>A0A4U0TXZ8</accession>
<protein>
    <submittedName>
        <fullName evidence="1">Uncharacterized protein</fullName>
    </submittedName>
</protein>
<dbReference type="AlphaFoldDB" id="A0A4U0TXZ8"/>
<reference evidence="1 2" key="1">
    <citation type="submission" date="2017-03" db="EMBL/GenBank/DDBJ databases">
        <title>Genomes of endolithic fungi from Antarctica.</title>
        <authorList>
            <person name="Coleine C."/>
            <person name="Masonjones S."/>
            <person name="Stajich J.E."/>
        </authorList>
    </citation>
    <scope>NUCLEOTIDE SEQUENCE [LARGE SCALE GENOMIC DNA]</scope>
    <source>
        <strain evidence="1 2">CCFEE 6315</strain>
    </source>
</reference>
<dbReference type="Proteomes" id="UP000308549">
    <property type="component" value="Unassembled WGS sequence"/>
</dbReference>
<sequence length="255" mass="27461">MSAVKVVLAQLTLSGLFKAIASLSGLLGALLVNLTAAYSGGQPITKLRDVMECNGSKSSTTVIHVKKLVNGGIQAADSLSVTGPSFEHDARAICVALLQAPSLLFFFLDTHVTPNLTRMEALSKPAAAHATHSIAAANLTAELAVSLGGTWRHLFATVGFGHLDAICNKWMGTGRAWSWRRGSKRGVRKDVCDKVEAPLCCELVHIRERDLRYLAFEVEELRVAVERARDRFVVAERSVAAMEEYGADNAAFVAK</sequence>
<evidence type="ECO:0000313" key="2">
    <source>
        <dbReference type="Proteomes" id="UP000308549"/>
    </source>
</evidence>
<keyword evidence="2" id="KW-1185">Reference proteome</keyword>
<organism evidence="1 2">
    <name type="scientific">Salinomyces thailandicus</name>
    <dbReference type="NCBI Taxonomy" id="706561"/>
    <lineage>
        <taxon>Eukaryota</taxon>
        <taxon>Fungi</taxon>
        <taxon>Dikarya</taxon>
        <taxon>Ascomycota</taxon>
        <taxon>Pezizomycotina</taxon>
        <taxon>Dothideomycetes</taxon>
        <taxon>Dothideomycetidae</taxon>
        <taxon>Mycosphaerellales</taxon>
        <taxon>Teratosphaeriaceae</taxon>
        <taxon>Salinomyces</taxon>
    </lineage>
</organism>
<evidence type="ECO:0000313" key="1">
    <source>
        <dbReference type="EMBL" id="TKA27360.1"/>
    </source>
</evidence>
<comment type="caution">
    <text evidence="1">The sequence shown here is derived from an EMBL/GenBank/DDBJ whole genome shotgun (WGS) entry which is preliminary data.</text>
</comment>
<dbReference type="OrthoDB" id="3877248at2759"/>
<dbReference type="EMBL" id="NAJL01000023">
    <property type="protein sequence ID" value="TKA27360.1"/>
    <property type="molecule type" value="Genomic_DNA"/>
</dbReference>
<name>A0A4U0TXZ8_9PEZI</name>
<gene>
    <name evidence="1" type="ORF">B0A50_04972</name>
</gene>